<protein>
    <submittedName>
        <fullName evidence="3">Nucleotide-binding universal stress protein, UspA family</fullName>
    </submittedName>
</protein>
<feature type="domain" description="UspA" evidence="2">
    <location>
        <begin position="1"/>
        <end position="138"/>
    </location>
</feature>
<dbReference type="Pfam" id="PF00582">
    <property type="entry name" value="Usp"/>
    <property type="match status" value="1"/>
</dbReference>
<evidence type="ECO:0000256" key="1">
    <source>
        <dbReference type="ARBA" id="ARBA00008791"/>
    </source>
</evidence>
<dbReference type="AlphaFoldDB" id="A0A1I6ILJ7"/>
<dbReference type="OrthoDB" id="105697at2157"/>
<evidence type="ECO:0000313" key="3">
    <source>
        <dbReference type="EMBL" id="SFR67598.1"/>
    </source>
</evidence>
<dbReference type="SUPFAM" id="SSF52402">
    <property type="entry name" value="Adenine nucleotide alpha hydrolases-like"/>
    <property type="match status" value="1"/>
</dbReference>
<gene>
    <name evidence="3" type="ORF">SAMN04487947_3444</name>
</gene>
<evidence type="ECO:0000259" key="2">
    <source>
        <dbReference type="Pfam" id="PF00582"/>
    </source>
</evidence>
<dbReference type="PANTHER" id="PTHR46268:SF6">
    <property type="entry name" value="UNIVERSAL STRESS PROTEIN UP12"/>
    <property type="match status" value="1"/>
</dbReference>
<comment type="similarity">
    <text evidence="1">Belongs to the universal stress protein A family.</text>
</comment>
<organism evidence="3 4">
    <name type="scientific">Halogeometricum rufum</name>
    <dbReference type="NCBI Taxonomy" id="553469"/>
    <lineage>
        <taxon>Archaea</taxon>
        <taxon>Methanobacteriati</taxon>
        <taxon>Methanobacteriota</taxon>
        <taxon>Stenosarchaea group</taxon>
        <taxon>Halobacteria</taxon>
        <taxon>Halobacteriales</taxon>
        <taxon>Haloferacaceae</taxon>
        <taxon>Halogeometricum</taxon>
    </lineage>
</organism>
<accession>A0A1I6ILJ7</accession>
<dbReference type="InterPro" id="IPR006015">
    <property type="entry name" value="Universal_stress_UspA"/>
</dbReference>
<keyword evidence="4" id="KW-1185">Reference proteome</keyword>
<dbReference type="CDD" id="cd00293">
    <property type="entry name" value="USP-like"/>
    <property type="match status" value="1"/>
</dbReference>
<evidence type="ECO:0000313" key="4">
    <source>
        <dbReference type="Proteomes" id="UP000198531"/>
    </source>
</evidence>
<reference evidence="4" key="1">
    <citation type="submission" date="2016-10" db="EMBL/GenBank/DDBJ databases">
        <authorList>
            <person name="Varghese N."/>
            <person name="Submissions S."/>
        </authorList>
    </citation>
    <scope>NUCLEOTIDE SEQUENCE [LARGE SCALE GENOMIC DNA]</scope>
    <source>
        <strain evidence="4">CGMCC 1.7736</strain>
    </source>
</reference>
<dbReference type="Gene3D" id="3.40.50.620">
    <property type="entry name" value="HUPs"/>
    <property type="match status" value="1"/>
</dbReference>
<dbReference type="InterPro" id="IPR006016">
    <property type="entry name" value="UspA"/>
</dbReference>
<sequence>MYDNILLPYDGSDEAKRGAEHGIQLAKRLGSTVHGLYVIDLPGVPRALSLRDDEEQLREEYHEYGEECLAEICAIAEENGVECTTNIRTGSQSDKIVQFADEEGMDAIVMASAYRGTLGNLIGGTTDRVVRTATVPVISQRMSRDDL</sequence>
<dbReference type="STRING" id="553469.SAMN04487947_3444"/>
<dbReference type="EMBL" id="FOYT01000003">
    <property type="protein sequence ID" value="SFR67598.1"/>
    <property type="molecule type" value="Genomic_DNA"/>
</dbReference>
<dbReference type="RefSeq" id="WP_089809879.1">
    <property type="nucleotide sequence ID" value="NZ_FOYT01000003.1"/>
</dbReference>
<name>A0A1I6ILJ7_9EURY</name>
<dbReference type="Proteomes" id="UP000198531">
    <property type="component" value="Unassembled WGS sequence"/>
</dbReference>
<dbReference type="InterPro" id="IPR014729">
    <property type="entry name" value="Rossmann-like_a/b/a_fold"/>
</dbReference>
<dbReference type="PRINTS" id="PR01438">
    <property type="entry name" value="UNVRSLSTRESS"/>
</dbReference>
<dbReference type="PANTHER" id="PTHR46268">
    <property type="entry name" value="STRESS RESPONSE PROTEIN NHAX"/>
    <property type="match status" value="1"/>
</dbReference>
<proteinExistence type="inferred from homology"/>